<dbReference type="NCBIfam" id="TIGR01549">
    <property type="entry name" value="HAD-SF-IA-v1"/>
    <property type="match status" value="1"/>
</dbReference>
<dbReference type="PANTHER" id="PTHR47478">
    <property type="match status" value="1"/>
</dbReference>
<name>A0ABW1RP14_9LACO</name>
<dbReference type="EC" id="3.1.3.5" evidence="1"/>
<dbReference type="Gene3D" id="3.40.50.1000">
    <property type="entry name" value="HAD superfamily/HAD-like"/>
    <property type="match status" value="1"/>
</dbReference>
<dbReference type="PRINTS" id="PR00413">
    <property type="entry name" value="HADHALOGNASE"/>
</dbReference>
<dbReference type="GO" id="GO:0008253">
    <property type="term" value="F:5'-nucleotidase activity"/>
    <property type="evidence" value="ECO:0007669"/>
    <property type="project" value="UniProtKB-EC"/>
</dbReference>
<accession>A0ABW1RP14</accession>
<dbReference type="InterPro" id="IPR006439">
    <property type="entry name" value="HAD-SF_hydro_IA"/>
</dbReference>
<dbReference type="Gene3D" id="1.10.150.240">
    <property type="entry name" value="Putative phosphatase, domain 2"/>
    <property type="match status" value="1"/>
</dbReference>
<gene>
    <name evidence="1" type="ORF">ACFQAV_09250</name>
</gene>
<dbReference type="EMBL" id="JBHSSF010000021">
    <property type="protein sequence ID" value="MFC6177027.1"/>
    <property type="molecule type" value="Genomic_DNA"/>
</dbReference>
<dbReference type="InterPro" id="IPR011951">
    <property type="entry name" value="HAD-SF_hydro_IA_YjjG/PynA"/>
</dbReference>
<dbReference type="NCBIfam" id="TIGR02254">
    <property type="entry name" value="YjjG_YfnB"/>
    <property type="match status" value="1"/>
</dbReference>
<proteinExistence type="predicted"/>
<dbReference type="InterPro" id="IPR036412">
    <property type="entry name" value="HAD-like_sf"/>
</dbReference>
<dbReference type="Pfam" id="PF13419">
    <property type="entry name" value="HAD_2"/>
    <property type="match status" value="1"/>
</dbReference>
<keyword evidence="1" id="KW-0378">Hydrolase</keyword>
<reference evidence="2" key="1">
    <citation type="journal article" date="2019" name="Int. J. Syst. Evol. Microbiol.">
        <title>The Global Catalogue of Microorganisms (GCM) 10K type strain sequencing project: providing services to taxonomists for standard genome sequencing and annotation.</title>
        <authorList>
            <consortium name="The Broad Institute Genomics Platform"/>
            <consortium name="The Broad Institute Genome Sequencing Center for Infectious Disease"/>
            <person name="Wu L."/>
            <person name="Ma J."/>
        </authorList>
    </citation>
    <scope>NUCLEOTIDE SEQUENCE [LARGE SCALE GENOMIC DNA]</scope>
    <source>
        <strain evidence="2">CCM 8927</strain>
    </source>
</reference>
<dbReference type="Proteomes" id="UP001596288">
    <property type="component" value="Unassembled WGS sequence"/>
</dbReference>
<dbReference type="InterPro" id="IPR041492">
    <property type="entry name" value="HAD_2"/>
</dbReference>
<organism evidence="1 2">
    <name type="scientific">Companilactobacillus huachuanensis</name>
    <dbReference type="NCBI Taxonomy" id="2559914"/>
    <lineage>
        <taxon>Bacteria</taxon>
        <taxon>Bacillati</taxon>
        <taxon>Bacillota</taxon>
        <taxon>Bacilli</taxon>
        <taxon>Lactobacillales</taxon>
        <taxon>Lactobacillaceae</taxon>
        <taxon>Companilactobacillus</taxon>
    </lineage>
</organism>
<evidence type="ECO:0000313" key="2">
    <source>
        <dbReference type="Proteomes" id="UP001596288"/>
    </source>
</evidence>
<dbReference type="RefSeq" id="WP_137611989.1">
    <property type="nucleotide sequence ID" value="NZ_BJDF01000016.1"/>
</dbReference>
<comment type="caution">
    <text evidence="1">The sequence shown here is derived from an EMBL/GenBank/DDBJ whole genome shotgun (WGS) entry which is preliminary data.</text>
</comment>
<keyword evidence="2" id="KW-1185">Reference proteome</keyword>
<dbReference type="InterPro" id="IPR023214">
    <property type="entry name" value="HAD_sf"/>
</dbReference>
<protein>
    <submittedName>
        <fullName evidence="1">YjjG family noncanonical pyrimidine nucleotidase</fullName>
        <ecNumber evidence="1">3.1.3.5</ecNumber>
    </submittedName>
</protein>
<dbReference type="InterPro" id="IPR052550">
    <property type="entry name" value="Pyrimidine_5'-ntase_YjjG"/>
</dbReference>
<sequence length="232" mass="26416">MIKYMIFDLDDTILDFHKGEIEGVTQILKQQGVPDVQSALQAYLSLNKKIWENIETGASPQLLLNTRFSKTLAVFGIDADGVKLEAQYREMLNHNFYTIPNVTELLTNLKTVGIKLFVGTNGVKITQLERLKGSGLDKYFDDYFISEDIGFSKPSAEFFKPVFQRHPHLNKDNALMIGDRLQSDILGATRAGLNSIWFNPHNQINDSEIQPTFIANNYQQVLEIVMDEKQKE</sequence>
<dbReference type="SUPFAM" id="SSF56784">
    <property type="entry name" value="HAD-like"/>
    <property type="match status" value="1"/>
</dbReference>
<dbReference type="SFLD" id="SFLDG01129">
    <property type="entry name" value="C1.5:_HAD__Beta-PGM__Phosphata"/>
    <property type="match status" value="1"/>
</dbReference>
<dbReference type="SFLD" id="SFLDS00003">
    <property type="entry name" value="Haloacid_Dehalogenase"/>
    <property type="match status" value="1"/>
</dbReference>
<evidence type="ECO:0000313" key="1">
    <source>
        <dbReference type="EMBL" id="MFC6177027.1"/>
    </source>
</evidence>
<dbReference type="InterPro" id="IPR023198">
    <property type="entry name" value="PGP-like_dom2"/>
</dbReference>
<dbReference type="PANTHER" id="PTHR47478:SF1">
    <property type="entry name" value="PYRIMIDINE 5'-NUCLEOTIDASE YJJG"/>
    <property type="match status" value="1"/>
</dbReference>